<protein>
    <submittedName>
        <fullName evidence="1">Uncharacterized membrane protein (UPF0127 family)</fullName>
    </submittedName>
</protein>
<organism evidence="1 2">
    <name type="scientific">Bartonella silvatica</name>
    <dbReference type="NCBI Taxonomy" id="357760"/>
    <lineage>
        <taxon>Bacteria</taxon>
        <taxon>Pseudomonadati</taxon>
        <taxon>Pseudomonadota</taxon>
        <taxon>Alphaproteobacteria</taxon>
        <taxon>Hyphomicrobiales</taxon>
        <taxon>Bartonellaceae</taxon>
        <taxon>Bartonella</taxon>
    </lineage>
</organism>
<dbReference type="InterPro" id="IPR003795">
    <property type="entry name" value="DUF192"/>
</dbReference>
<keyword evidence="2" id="KW-1185">Reference proteome</keyword>
<dbReference type="Proteomes" id="UP001549086">
    <property type="component" value="Unassembled WGS sequence"/>
</dbReference>
<dbReference type="Gene3D" id="2.60.120.1140">
    <property type="entry name" value="Protein of unknown function DUF192"/>
    <property type="match status" value="1"/>
</dbReference>
<dbReference type="Pfam" id="PF02643">
    <property type="entry name" value="DUF192"/>
    <property type="match status" value="1"/>
</dbReference>
<dbReference type="PANTHER" id="PTHR37953">
    <property type="entry name" value="UPF0127 PROTEIN MJ1496"/>
    <property type="match status" value="1"/>
</dbReference>
<name>A0ABV2HI34_9HYPH</name>
<accession>A0ABV2HI34</accession>
<gene>
    <name evidence="1" type="ORF">ABID23_001308</name>
</gene>
<evidence type="ECO:0000313" key="2">
    <source>
        <dbReference type="Proteomes" id="UP001549086"/>
    </source>
</evidence>
<sequence>MLRPFKKWCIVISSLFFVLLSLYFVLLEVFAAVAKSPMELPVHPIPLKVQTEQGIVSYDVEIAFTQSQAEFGLMYRTNFPHDRAMLFRQQGSQWSEDNKKLFMWMANVPLSLDMIFLNHQGVIVSIVEKTSPFSTDTISSTVPATFALEVNAGEVSKKQIQKGQRIFHPVICGTCEEDVK</sequence>
<dbReference type="PANTHER" id="PTHR37953:SF1">
    <property type="entry name" value="UPF0127 PROTEIN MJ1496"/>
    <property type="match status" value="1"/>
</dbReference>
<comment type="caution">
    <text evidence="1">The sequence shown here is derived from an EMBL/GenBank/DDBJ whole genome shotgun (WGS) entry which is preliminary data.</text>
</comment>
<reference evidence="1 2" key="1">
    <citation type="submission" date="2024-06" db="EMBL/GenBank/DDBJ databases">
        <title>Genomic Encyclopedia of Type Strains, Phase IV (KMG-IV): sequencing the most valuable type-strain genomes for metagenomic binning, comparative biology and taxonomic classification.</title>
        <authorList>
            <person name="Goeker M."/>
        </authorList>
    </citation>
    <scope>NUCLEOTIDE SEQUENCE [LARGE SCALE GENOMIC DNA]</scope>
    <source>
        <strain evidence="1 2">DSM 23649</strain>
    </source>
</reference>
<proteinExistence type="predicted"/>
<dbReference type="RefSeq" id="WP_354190384.1">
    <property type="nucleotide sequence ID" value="NZ_JBEPLI010000016.1"/>
</dbReference>
<dbReference type="EMBL" id="JBEPLI010000016">
    <property type="protein sequence ID" value="MET3590206.1"/>
    <property type="molecule type" value="Genomic_DNA"/>
</dbReference>
<dbReference type="InterPro" id="IPR038695">
    <property type="entry name" value="Saro_0823-like_sf"/>
</dbReference>
<evidence type="ECO:0000313" key="1">
    <source>
        <dbReference type="EMBL" id="MET3590206.1"/>
    </source>
</evidence>